<proteinExistence type="predicted"/>
<name>A0A227J867_VIBPH</name>
<protein>
    <recommendedName>
        <fullName evidence="3">DUF11 domain-containing protein</fullName>
    </recommendedName>
</protein>
<gene>
    <name evidence="1" type="ORF">CA163_18800</name>
</gene>
<dbReference type="EMBL" id="NIXT01001360">
    <property type="protein sequence ID" value="OXE31303.1"/>
    <property type="molecule type" value="Genomic_DNA"/>
</dbReference>
<feature type="non-terminal residue" evidence="1">
    <location>
        <position position="145"/>
    </location>
</feature>
<comment type="caution">
    <text evidence="1">The sequence shown here is derived from an EMBL/GenBank/DDBJ whole genome shotgun (WGS) entry which is preliminary data.</text>
</comment>
<dbReference type="Proteomes" id="UP000214596">
    <property type="component" value="Unassembled WGS sequence"/>
</dbReference>
<evidence type="ECO:0008006" key="3">
    <source>
        <dbReference type="Google" id="ProtNLM"/>
    </source>
</evidence>
<dbReference type="AlphaFoldDB" id="A0A227J867"/>
<accession>A0A227J867</accession>
<reference evidence="1 2" key="1">
    <citation type="journal article" date="2017" name="Appl. Environ. Microbiol.">
        <title>Parallel evolution of two clades of a major Atlantic endemic Vibrio parahaemolyticus pathogen lineage by independent acquisition of related pathogenicity islands.</title>
        <authorList>
            <person name="Xu F."/>
            <person name="Gonzalez-Escalona N."/>
            <person name="Drees K.P."/>
            <person name="Sebra R.P."/>
            <person name="Cooper V.S."/>
            <person name="Jones S.H."/>
            <person name="Whistler C.A."/>
        </authorList>
    </citation>
    <scope>NUCLEOTIDE SEQUENCE [LARGE SCALE GENOMIC DNA]</scope>
    <source>
        <strain evidence="1 2">MAVP-3</strain>
    </source>
</reference>
<feature type="non-terminal residue" evidence="1">
    <location>
        <position position="1"/>
    </location>
</feature>
<evidence type="ECO:0000313" key="1">
    <source>
        <dbReference type="EMBL" id="OXE31303.1"/>
    </source>
</evidence>
<organism evidence="1 2">
    <name type="scientific">Vibrio parahaemolyticus</name>
    <dbReference type="NCBI Taxonomy" id="670"/>
    <lineage>
        <taxon>Bacteria</taxon>
        <taxon>Pseudomonadati</taxon>
        <taxon>Pseudomonadota</taxon>
        <taxon>Gammaproteobacteria</taxon>
        <taxon>Vibrionales</taxon>
        <taxon>Vibrionaceae</taxon>
        <taxon>Vibrio</taxon>
    </lineage>
</organism>
<sequence length="145" mass="15184">YEVTVTNLSTVDSAWVIQLVDDNGTPGNLADDINLLADSTGSPACNTAPDNPNSDTPLAKMTGSFTCRYTVDVTVADGSTYTNTVNVIINDNEARAANDMAVVSVTRAEPMITLVKDVAVSVDANVPTPAIDSASFMQSINVDEP</sequence>
<evidence type="ECO:0000313" key="2">
    <source>
        <dbReference type="Proteomes" id="UP000214596"/>
    </source>
</evidence>